<feature type="binding site" evidence="2">
    <location>
        <position position="51"/>
    </location>
    <ligand>
        <name>substrate</name>
    </ligand>
</feature>
<dbReference type="GO" id="GO:0000287">
    <property type="term" value="F:magnesium ion binding"/>
    <property type="evidence" value="ECO:0007669"/>
    <property type="project" value="UniProtKB-UniRule"/>
</dbReference>
<comment type="function">
    <text evidence="2">Catalyzes the ATP-dependent phosphorylation of thiamine-monophosphate (TMP) to form thiamine-pyrophosphate (TPP), the active form of vitamin B1.</text>
</comment>
<dbReference type="HAMAP" id="MF_02128">
    <property type="entry name" value="TMP_kinase"/>
    <property type="match status" value="1"/>
</dbReference>
<gene>
    <name evidence="2 5" type="primary">thiL</name>
    <name evidence="5" type="ORF">SSA02_11900</name>
</gene>
<evidence type="ECO:0000259" key="3">
    <source>
        <dbReference type="Pfam" id="PF00586"/>
    </source>
</evidence>
<reference evidence="5 6" key="1">
    <citation type="submission" date="2019-07" db="EMBL/GenBank/DDBJ databases">
        <title>Whole genome shotgun sequence of Swaminathania salitolerans NBRC 104436.</title>
        <authorList>
            <person name="Hosoyama A."/>
            <person name="Uohara A."/>
            <person name="Ohji S."/>
            <person name="Ichikawa N."/>
        </authorList>
    </citation>
    <scope>NUCLEOTIDE SEQUENCE [LARGE SCALE GENOMIC DNA]</scope>
    <source>
        <strain evidence="5 6">NBRC 104436</strain>
    </source>
</reference>
<dbReference type="Proteomes" id="UP000321405">
    <property type="component" value="Unassembled WGS sequence"/>
</dbReference>
<comment type="catalytic activity">
    <reaction evidence="2">
        <text>thiamine phosphate + ATP = thiamine diphosphate + ADP</text>
        <dbReference type="Rhea" id="RHEA:15913"/>
        <dbReference type="ChEBI" id="CHEBI:30616"/>
        <dbReference type="ChEBI" id="CHEBI:37575"/>
        <dbReference type="ChEBI" id="CHEBI:58937"/>
        <dbReference type="ChEBI" id="CHEBI:456216"/>
        <dbReference type="EC" id="2.7.4.16"/>
    </reaction>
</comment>
<keyword evidence="2" id="KW-0547">Nucleotide-binding</keyword>
<feature type="binding site" evidence="2">
    <location>
        <position position="44"/>
    </location>
    <ligand>
        <name>Mg(2+)</name>
        <dbReference type="ChEBI" id="CHEBI:18420"/>
        <label>2</label>
    </ligand>
</feature>
<feature type="binding site" evidence="2">
    <location>
        <position position="208"/>
    </location>
    <ligand>
        <name>ATP</name>
        <dbReference type="ChEBI" id="CHEBI:30616"/>
    </ligand>
</feature>
<dbReference type="InterPro" id="IPR016188">
    <property type="entry name" value="PurM-like_N"/>
</dbReference>
<dbReference type="Pfam" id="PF02769">
    <property type="entry name" value="AIRS_C"/>
    <property type="match status" value="1"/>
</dbReference>
<feature type="binding site" evidence="2">
    <location>
        <position position="120"/>
    </location>
    <ligand>
        <name>Mg(2+)</name>
        <dbReference type="ChEBI" id="CHEBI:18420"/>
        <label>1</label>
    </ligand>
</feature>
<dbReference type="Gene3D" id="3.30.1330.10">
    <property type="entry name" value="PurM-like, N-terminal domain"/>
    <property type="match status" value="1"/>
</dbReference>
<feature type="domain" description="PurM-like N-terminal" evidence="3">
    <location>
        <begin position="26"/>
        <end position="138"/>
    </location>
</feature>
<sequence>MSGGEFDFIERFFRPLAGEGARGLRDDAAVLALAEGRELVLSTDTLVEAVHFLPGDPAETVSQKLLRVSLSDCAAMGAVPRGYLLNVSRPSGFDDQWFASFSMGLAQDQAQYGVTLLGGDTTGTRGPLVLSLTILGEVEKGAAIGRIGARCGDAVWVTGTIGDAALGLQALLDNLPDPDGFLAGRYRLPRPRVGFPLARFASAAMDISDGLVQDAGHIASENGLCLEIEAQAVPRSPQALAAGERWQSLCLTGGDDYELLFTASPDCEVRIMEAAAETGIPVTRIGTVREGRGVVVRDPSGKAMTLDRKGWQHF</sequence>
<keyword evidence="6" id="KW-1185">Reference proteome</keyword>
<dbReference type="InterPro" id="IPR036921">
    <property type="entry name" value="PurM-like_N_sf"/>
</dbReference>
<keyword evidence="2" id="KW-0808">Transferase</keyword>
<dbReference type="AlphaFoldDB" id="A0A511BNV9"/>
<dbReference type="Pfam" id="PF00586">
    <property type="entry name" value="AIRS"/>
    <property type="match status" value="1"/>
</dbReference>
<keyword evidence="2" id="KW-0067">ATP-binding</keyword>
<keyword evidence="2" id="KW-0479">Metal-binding</keyword>
<comment type="pathway">
    <text evidence="2">Cofactor biosynthesis; thiamine diphosphate biosynthesis; thiamine diphosphate from thiamine phosphate: step 1/1.</text>
</comment>
<dbReference type="CDD" id="cd02194">
    <property type="entry name" value="ThiL"/>
    <property type="match status" value="1"/>
</dbReference>
<comment type="caution">
    <text evidence="5">The sequence shown here is derived from an EMBL/GenBank/DDBJ whole genome shotgun (WGS) entry which is preliminary data.</text>
</comment>
<proteinExistence type="inferred from homology"/>
<dbReference type="GO" id="GO:0009030">
    <property type="term" value="F:thiamine-phosphate kinase activity"/>
    <property type="evidence" value="ECO:0007669"/>
    <property type="project" value="UniProtKB-UniRule"/>
</dbReference>
<feature type="binding site" evidence="2">
    <location>
        <position position="206"/>
    </location>
    <ligand>
        <name>Mg(2+)</name>
        <dbReference type="ChEBI" id="CHEBI:18420"/>
        <label>3</label>
    </ligand>
</feature>
<dbReference type="InterPro" id="IPR006283">
    <property type="entry name" value="ThiL-like"/>
</dbReference>
<feature type="binding site" evidence="2">
    <location>
        <position position="311"/>
    </location>
    <ligand>
        <name>substrate</name>
    </ligand>
</feature>
<dbReference type="GO" id="GO:0009228">
    <property type="term" value="P:thiamine biosynthetic process"/>
    <property type="evidence" value="ECO:0007669"/>
    <property type="project" value="UniProtKB-KW"/>
</dbReference>
<dbReference type="GO" id="GO:0009229">
    <property type="term" value="P:thiamine diphosphate biosynthetic process"/>
    <property type="evidence" value="ECO:0007669"/>
    <property type="project" value="UniProtKB-UniRule"/>
</dbReference>
<feature type="binding site" evidence="2">
    <location>
        <position position="42"/>
    </location>
    <ligand>
        <name>Mg(2+)</name>
        <dbReference type="ChEBI" id="CHEBI:18420"/>
        <label>4</label>
    </ligand>
</feature>
<accession>A0A511BNV9</accession>
<dbReference type="GO" id="GO:0005524">
    <property type="term" value="F:ATP binding"/>
    <property type="evidence" value="ECO:0007669"/>
    <property type="project" value="UniProtKB-UniRule"/>
</dbReference>
<feature type="binding site" evidence="2">
    <location>
        <position position="72"/>
    </location>
    <ligand>
        <name>Mg(2+)</name>
        <dbReference type="ChEBI" id="CHEBI:18420"/>
        <label>2</label>
    </ligand>
</feature>
<feature type="binding site" evidence="2">
    <location>
        <position position="27"/>
    </location>
    <ligand>
        <name>Mg(2+)</name>
        <dbReference type="ChEBI" id="CHEBI:18420"/>
        <label>3</label>
    </ligand>
</feature>
<organism evidence="5 6">
    <name type="scientific">Swaminathania salitolerans</name>
    <dbReference type="NCBI Taxonomy" id="182838"/>
    <lineage>
        <taxon>Bacteria</taxon>
        <taxon>Pseudomonadati</taxon>
        <taxon>Pseudomonadota</taxon>
        <taxon>Alphaproteobacteria</taxon>
        <taxon>Acetobacterales</taxon>
        <taxon>Acetobacteraceae</taxon>
        <taxon>Swaminathania</taxon>
    </lineage>
</organism>
<evidence type="ECO:0000259" key="4">
    <source>
        <dbReference type="Pfam" id="PF02769"/>
    </source>
</evidence>
<dbReference type="UniPathway" id="UPA00060">
    <property type="reaction ID" value="UER00142"/>
</dbReference>
<dbReference type="EC" id="2.7.4.16" evidence="2"/>
<evidence type="ECO:0000313" key="6">
    <source>
        <dbReference type="Proteomes" id="UP000321405"/>
    </source>
</evidence>
<feature type="binding site" evidence="2">
    <location>
        <position position="255"/>
    </location>
    <ligand>
        <name>substrate</name>
    </ligand>
</feature>
<comment type="caution">
    <text evidence="2">Lacks conserved residue(s) required for the propagation of feature annotation.</text>
</comment>
<feature type="binding site" evidence="2">
    <location>
        <position position="72"/>
    </location>
    <ligand>
        <name>Mg(2+)</name>
        <dbReference type="ChEBI" id="CHEBI:18420"/>
        <label>4</label>
    </ligand>
</feature>
<dbReference type="PIRSF" id="PIRSF005303">
    <property type="entry name" value="Thiam_monoph_kin"/>
    <property type="match status" value="1"/>
</dbReference>
<feature type="binding site" evidence="2">
    <location>
        <position position="72"/>
    </location>
    <ligand>
        <name>Mg(2+)</name>
        <dbReference type="ChEBI" id="CHEBI:18420"/>
        <label>3</label>
    </ligand>
</feature>
<keyword evidence="1 2" id="KW-0784">Thiamine biosynthesis</keyword>
<dbReference type="PANTHER" id="PTHR30270">
    <property type="entry name" value="THIAMINE-MONOPHOSPHATE KINASE"/>
    <property type="match status" value="1"/>
</dbReference>
<comment type="miscellaneous">
    <text evidence="2">Reaction mechanism of ThiL seems to utilize a direct, inline transfer of the gamma-phosphate of ATP to TMP rather than a phosphorylated enzyme intermediate.</text>
</comment>
<dbReference type="EMBL" id="BJVC01000002">
    <property type="protein sequence ID" value="GEL02027.1"/>
    <property type="molecule type" value="Genomic_DNA"/>
</dbReference>
<evidence type="ECO:0000256" key="1">
    <source>
        <dbReference type="ARBA" id="ARBA00022977"/>
    </source>
</evidence>
<feature type="binding site" evidence="2">
    <location>
        <position position="146"/>
    </location>
    <ligand>
        <name>ATP</name>
        <dbReference type="ChEBI" id="CHEBI:30616"/>
    </ligand>
</feature>
<dbReference type="SUPFAM" id="SSF55326">
    <property type="entry name" value="PurM N-terminal domain-like"/>
    <property type="match status" value="1"/>
</dbReference>
<feature type="binding site" evidence="2">
    <location>
        <begin position="119"/>
        <end position="120"/>
    </location>
    <ligand>
        <name>ATP</name>
        <dbReference type="ChEBI" id="CHEBI:30616"/>
    </ligand>
</feature>
<feature type="domain" description="PurM-like C-terminal" evidence="4">
    <location>
        <begin position="152"/>
        <end position="297"/>
    </location>
</feature>
<dbReference type="InterPro" id="IPR010918">
    <property type="entry name" value="PurM-like_C_dom"/>
</dbReference>
<protein>
    <recommendedName>
        <fullName evidence="2">Thiamine-monophosphate kinase</fullName>
        <shortName evidence="2">TMP kinase</shortName>
        <shortName evidence="2">Thiamine-phosphate kinase</shortName>
        <ecNumber evidence="2">2.7.4.16</ecNumber>
    </recommendedName>
</protein>
<keyword evidence="2 5" id="KW-0418">Kinase</keyword>
<dbReference type="SUPFAM" id="SSF56042">
    <property type="entry name" value="PurM C-terminal domain-like"/>
    <property type="match status" value="1"/>
</dbReference>
<feature type="binding site" evidence="2">
    <location>
        <position position="44"/>
    </location>
    <ligand>
        <name>Mg(2+)</name>
        <dbReference type="ChEBI" id="CHEBI:18420"/>
        <label>1</label>
    </ligand>
</feature>
<comment type="similarity">
    <text evidence="2">Belongs to the thiamine-monophosphate kinase family.</text>
</comment>
<feature type="binding site" evidence="2">
    <location>
        <position position="27"/>
    </location>
    <ligand>
        <name>Mg(2+)</name>
        <dbReference type="ChEBI" id="CHEBI:18420"/>
        <label>4</label>
    </ligand>
</feature>
<evidence type="ECO:0000256" key="2">
    <source>
        <dbReference type="HAMAP-Rule" id="MF_02128"/>
    </source>
</evidence>
<dbReference type="Gene3D" id="3.90.650.10">
    <property type="entry name" value="PurM-like C-terminal domain"/>
    <property type="match status" value="1"/>
</dbReference>
<dbReference type="InterPro" id="IPR036676">
    <property type="entry name" value="PurM-like_C_sf"/>
</dbReference>
<keyword evidence="2" id="KW-0460">Magnesium</keyword>
<dbReference type="RefSeq" id="WP_246103661.1">
    <property type="nucleotide sequence ID" value="NZ_BJVC01000002.1"/>
</dbReference>
<feature type="binding site" evidence="2">
    <location>
        <position position="209"/>
    </location>
    <ligand>
        <name>Mg(2+)</name>
        <dbReference type="ChEBI" id="CHEBI:18420"/>
        <label>5</label>
    </ligand>
</feature>
<evidence type="ECO:0000313" key="5">
    <source>
        <dbReference type="EMBL" id="GEL02027.1"/>
    </source>
</evidence>
<dbReference type="PANTHER" id="PTHR30270:SF0">
    <property type="entry name" value="THIAMINE-MONOPHOSPHATE KINASE"/>
    <property type="match status" value="1"/>
</dbReference>
<feature type="binding site" evidence="2">
    <location>
        <position position="43"/>
    </location>
    <ligand>
        <name>Mg(2+)</name>
        <dbReference type="ChEBI" id="CHEBI:18420"/>
        <label>1</label>
    </ligand>
</feature>
<name>A0A511BNV9_9PROT</name>
<dbReference type="NCBIfam" id="TIGR01379">
    <property type="entry name" value="thiL"/>
    <property type="match status" value="1"/>
</dbReference>